<dbReference type="RefSeq" id="WP_028373602.1">
    <property type="nucleotide sequence ID" value="NZ_CAAAJD010000020.1"/>
</dbReference>
<keyword evidence="2" id="KW-1185">Reference proteome</keyword>
<evidence type="ECO:0000313" key="2">
    <source>
        <dbReference type="Proteomes" id="UP000054869"/>
    </source>
</evidence>
<proteinExistence type="predicted"/>
<gene>
    <name evidence="1" type="ORF">Llan_1259</name>
</gene>
<dbReference type="STRING" id="45067.Llan_1259"/>
<dbReference type="OrthoDB" id="7273732at2"/>
<dbReference type="CDD" id="cd00657">
    <property type="entry name" value="Ferritin_like"/>
    <property type="match status" value="1"/>
</dbReference>
<dbReference type="SUPFAM" id="SSF47240">
    <property type="entry name" value="Ferritin-like"/>
    <property type="match status" value="1"/>
</dbReference>
<dbReference type="InterPro" id="IPR010287">
    <property type="entry name" value="DUF892_YciF-like"/>
</dbReference>
<dbReference type="EMBL" id="LNYI01000027">
    <property type="protein sequence ID" value="KTD22318.1"/>
    <property type="molecule type" value="Genomic_DNA"/>
</dbReference>
<accession>A0A0W0VQA7</accession>
<reference evidence="1 2" key="1">
    <citation type="submission" date="2015-11" db="EMBL/GenBank/DDBJ databases">
        <title>Genomic analysis of 38 Legionella species identifies large and diverse effector repertoires.</title>
        <authorList>
            <person name="Burstein D."/>
            <person name="Amaro F."/>
            <person name="Zusman T."/>
            <person name="Lifshitz Z."/>
            <person name="Cohen O."/>
            <person name="Gilbert J.A."/>
            <person name="Pupko T."/>
            <person name="Shuman H.A."/>
            <person name="Segal G."/>
        </authorList>
    </citation>
    <scope>NUCLEOTIDE SEQUENCE [LARGE SCALE GENOMIC DNA]</scope>
    <source>
        <strain evidence="1 2">ATCC 49751</strain>
    </source>
</reference>
<evidence type="ECO:0000313" key="1">
    <source>
        <dbReference type="EMBL" id="KTD22318.1"/>
    </source>
</evidence>
<dbReference type="InterPro" id="IPR012347">
    <property type="entry name" value="Ferritin-like"/>
</dbReference>
<protein>
    <submittedName>
        <fullName evidence="1">Uncharacterized protein</fullName>
    </submittedName>
</protein>
<dbReference type="InterPro" id="IPR009078">
    <property type="entry name" value="Ferritin-like_SF"/>
</dbReference>
<dbReference type="AlphaFoldDB" id="A0A0W0VQA7"/>
<name>A0A0W0VQA7_9GAMM</name>
<organism evidence="1 2">
    <name type="scientific">Legionella lansingensis</name>
    <dbReference type="NCBI Taxonomy" id="45067"/>
    <lineage>
        <taxon>Bacteria</taxon>
        <taxon>Pseudomonadati</taxon>
        <taxon>Pseudomonadota</taxon>
        <taxon>Gammaproteobacteria</taxon>
        <taxon>Legionellales</taxon>
        <taxon>Legionellaceae</taxon>
        <taxon>Legionella</taxon>
    </lineage>
</organism>
<dbReference type="PATRIC" id="fig|45067.4.peg.1321"/>
<dbReference type="Pfam" id="PF05974">
    <property type="entry name" value="DUF892"/>
    <property type="match status" value="1"/>
</dbReference>
<dbReference type="Proteomes" id="UP000054869">
    <property type="component" value="Unassembled WGS sequence"/>
</dbReference>
<sequence>MTLRKEILLHWLRDAHAMEKQSEQMLKSQISRLEHYPRLKKRMKLHLEETLFQQEQLEKCIIRLGSHHSMLKDFSAKLIGFSQVAGHMLSSDEVVHGAVDSYVFENLEIASYTSLITAAENADDLETKDICQQILYQEEAMAEWLLGHLPQLVKAFLLRSELSVETAKR</sequence>
<comment type="caution">
    <text evidence="1">The sequence shown here is derived from an EMBL/GenBank/DDBJ whole genome shotgun (WGS) entry which is preliminary data.</text>
</comment>
<dbReference type="eggNOG" id="COG3685">
    <property type="taxonomic scope" value="Bacteria"/>
</dbReference>
<dbReference type="Gene3D" id="1.20.1260.10">
    <property type="match status" value="1"/>
</dbReference>